<proteinExistence type="inferred from homology"/>
<feature type="binding site" evidence="3">
    <location>
        <position position="146"/>
    </location>
    <ligand>
        <name>acetyl-CoA</name>
        <dbReference type="ChEBI" id="CHEBI:57288"/>
    </ligand>
</feature>
<dbReference type="PANTHER" id="PTHR43300">
    <property type="entry name" value="ACETYLTRANSFERASE"/>
    <property type="match status" value="1"/>
</dbReference>
<dbReference type="RefSeq" id="WP_126482460.1">
    <property type="nucleotide sequence ID" value="NZ_RXNS01000005.1"/>
</dbReference>
<dbReference type="SUPFAM" id="SSF51161">
    <property type="entry name" value="Trimeric LpxA-like enzymes"/>
    <property type="match status" value="1"/>
</dbReference>
<dbReference type="OrthoDB" id="9794407at2"/>
<accession>A0A3S0JBA5</accession>
<dbReference type="Proteomes" id="UP000267400">
    <property type="component" value="Unassembled WGS sequence"/>
</dbReference>
<evidence type="ECO:0000256" key="3">
    <source>
        <dbReference type="PIRSR" id="PIRSR620019-2"/>
    </source>
</evidence>
<dbReference type="NCBIfam" id="TIGR03570">
    <property type="entry name" value="NeuD_NnaD"/>
    <property type="match status" value="1"/>
</dbReference>
<dbReference type="InterPro" id="IPR050179">
    <property type="entry name" value="Trans_hexapeptide_repeat"/>
</dbReference>
<dbReference type="EMBL" id="RXNS01000005">
    <property type="protein sequence ID" value="RTR05332.1"/>
    <property type="molecule type" value="Genomic_DNA"/>
</dbReference>
<evidence type="ECO:0000256" key="2">
    <source>
        <dbReference type="PIRSR" id="PIRSR620019-1"/>
    </source>
</evidence>
<keyword evidence="5" id="KW-1185">Reference proteome</keyword>
<dbReference type="CDD" id="cd03360">
    <property type="entry name" value="LbH_AT_putative"/>
    <property type="match status" value="1"/>
</dbReference>
<dbReference type="PANTHER" id="PTHR43300:SF7">
    <property type="entry name" value="UDP-N-ACETYLBACILLOSAMINE N-ACETYLTRANSFERASE"/>
    <property type="match status" value="1"/>
</dbReference>
<name>A0A3S0JBA5_9GAMM</name>
<dbReference type="Pfam" id="PF00132">
    <property type="entry name" value="Hexapep"/>
    <property type="match status" value="2"/>
</dbReference>
<organism evidence="4 5">
    <name type="scientific">Halomonas nitroreducens</name>
    <dbReference type="NCBI Taxonomy" id="447425"/>
    <lineage>
        <taxon>Bacteria</taxon>
        <taxon>Pseudomonadati</taxon>
        <taxon>Pseudomonadota</taxon>
        <taxon>Gammaproteobacteria</taxon>
        <taxon>Oceanospirillales</taxon>
        <taxon>Halomonadaceae</taxon>
        <taxon>Halomonas</taxon>
    </lineage>
</organism>
<dbReference type="InterPro" id="IPR011004">
    <property type="entry name" value="Trimer_LpxA-like_sf"/>
</dbReference>
<dbReference type="InterPro" id="IPR001451">
    <property type="entry name" value="Hexapep"/>
</dbReference>
<evidence type="ECO:0000313" key="5">
    <source>
        <dbReference type="Proteomes" id="UP000267400"/>
    </source>
</evidence>
<keyword evidence="4" id="KW-0808">Transferase</keyword>
<dbReference type="AlphaFoldDB" id="A0A3S0JBA5"/>
<dbReference type="Gene3D" id="2.160.10.10">
    <property type="entry name" value="Hexapeptide repeat proteins"/>
    <property type="match status" value="1"/>
</dbReference>
<dbReference type="Gene3D" id="3.40.50.20">
    <property type="match status" value="1"/>
</dbReference>
<sequence length="208" mass="21069">MSDFLVIGGGGHARVLIYTLKALGHDVRGYTALADEGELVQTPYLGNDDVLASLHVMLPSCAALGVGKTVIESERLALFEKIQAVGIRLPPVVSAGALCHAGVCLGDGTVVLDGAVVVVGSQLGRACIINTNATVDHDCVLGDDVHVAPGATLSGGVEVGDHCMIGTGANLIHAVRVCADCMIGAGATVIQDITAPGVYVGIPARRIA</sequence>
<dbReference type="GO" id="GO:0016740">
    <property type="term" value="F:transferase activity"/>
    <property type="evidence" value="ECO:0007669"/>
    <property type="project" value="UniProtKB-KW"/>
</dbReference>
<gene>
    <name evidence="4" type="ORF">EKG36_07040</name>
</gene>
<comment type="caution">
    <text evidence="4">The sequence shown here is derived from an EMBL/GenBank/DDBJ whole genome shotgun (WGS) entry which is preliminary data.</text>
</comment>
<evidence type="ECO:0000256" key="1">
    <source>
        <dbReference type="ARBA" id="ARBA00007274"/>
    </source>
</evidence>
<comment type="similarity">
    <text evidence="1">Belongs to the transferase hexapeptide repeat family.</text>
</comment>
<dbReference type="InterPro" id="IPR020019">
    <property type="entry name" value="AcTrfase_PglD-like"/>
</dbReference>
<feature type="active site" description="Proton acceptor" evidence="2">
    <location>
        <position position="137"/>
    </location>
</feature>
<feature type="binding site" evidence="3">
    <location>
        <position position="67"/>
    </location>
    <ligand>
        <name>substrate</name>
    </ligand>
</feature>
<evidence type="ECO:0000313" key="4">
    <source>
        <dbReference type="EMBL" id="RTR05332.1"/>
    </source>
</evidence>
<reference evidence="4 5" key="1">
    <citation type="submission" date="2018-12" db="EMBL/GenBank/DDBJ databases">
        <authorList>
            <person name="Yu L."/>
        </authorList>
    </citation>
    <scope>NUCLEOTIDE SEQUENCE [LARGE SCALE GENOMIC DNA]</scope>
    <source>
        <strain evidence="4 5">11S</strain>
    </source>
</reference>
<feature type="site" description="Increases basicity of active site His" evidence="2">
    <location>
        <position position="138"/>
    </location>
</feature>
<protein>
    <submittedName>
        <fullName evidence="4">Hexapeptide transferase</fullName>
    </submittedName>
</protein>